<gene>
    <name evidence="3" type="ORF">MMAD_51430</name>
</gene>
<dbReference type="EMBL" id="AP022610">
    <property type="protein sequence ID" value="BBZ30848.1"/>
    <property type="molecule type" value="Genomic_DNA"/>
</dbReference>
<feature type="domain" description="SnoaL-like" evidence="2">
    <location>
        <begin position="126"/>
        <end position="223"/>
    </location>
</feature>
<keyword evidence="4" id="KW-1185">Reference proteome</keyword>
<protein>
    <recommendedName>
        <fullName evidence="2">SnoaL-like domain-containing protein</fullName>
    </recommendedName>
</protein>
<dbReference type="SUPFAM" id="SSF54427">
    <property type="entry name" value="NTF2-like"/>
    <property type="match status" value="1"/>
</dbReference>
<organism evidence="3 4">
    <name type="scientific">Mycolicibacterium madagascariense</name>
    <dbReference type="NCBI Taxonomy" id="212765"/>
    <lineage>
        <taxon>Bacteria</taxon>
        <taxon>Bacillati</taxon>
        <taxon>Actinomycetota</taxon>
        <taxon>Actinomycetes</taxon>
        <taxon>Mycobacteriales</taxon>
        <taxon>Mycobacteriaceae</taxon>
        <taxon>Mycolicibacterium</taxon>
    </lineage>
</organism>
<dbReference type="Gene3D" id="3.10.450.50">
    <property type="match status" value="1"/>
</dbReference>
<dbReference type="AlphaFoldDB" id="A0A7I7XNM4"/>
<dbReference type="Pfam" id="PF12680">
    <property type="entry name" value="SnoaL_2"/>
    <property type="match status" value="1"/>
</dbReference>
<name>A0A7I7XNM4_9MYCO</name>
<reference evidence="3 4" key="1">
    <citation type="journal article" date="2019" name="Emerg. Microbes Infect.">
        <title>Comprehensive subspecies identification of 175 nontuberculous mycobacteria species based on 7547 genomic profiles.</title>
        <authorList>
            <person name="Matsumoto Y."/>
            <person name="Kinjo T."/>
            <person name="Motooka D."/>
            <person name="Nabeya D."/>
            <person name="Jung N."/>
            <person name="Uechi K."/>
            <person name="Horii T."/>
            <person name="Iida T."/>
            <person name="Fujita J."/>
            <person name="Nakamura S."/>
        </authorList>
    </citation>
    <scope>NUCLEOTIDE SEQUENCE [LARGE SCALE GENOMIC DNA]</scope>
    <source>
        <strain evidence="3 4">JCM 13574</strain>
    </source>
</reference>
<dbReference type="InterPro" id="IPR032710">
    <property type="entry name" value="NTF2-like_dom_sf"/>
</dbReference>
<evidence type="ECO:0000313" key="4">
    <source>
        <dbReference type="Proteomes" id="UP000466517"/>
    </source>
</evidence>
<dbReference type="InterPro" id="IPR037401">
    <property type="entry name" value="SnoaL-like"/>
</dbReference>
<feature type="region of interest" description="Disordered" evidence="1">
    <location>
        <begin position="32"/>
        <end position="63"/>
    </location>
</feature>
<dbReference type="Proteomes" id="UP000466517">
    <property type="component" value="Chromosome"/>
</dbReference>
<sequence length="248" mass="27612">MAPQWELLCHEVPTKPTKFRQSNEEPHAIAQFSASNDGHRRGGCRGRRPRGVRHRRPDERGLDDHAVLGGEQFVVLVERARSQHVRLAAALHLRDAQRAVGVGVTHRDALATGSCQTGGMTPPVIERWHAFLDGGHDPAALDALLADDCVFYSPAVFSPQEGKAKTTLYLTAAAKVFGDTDFHYVEQWYGERSAVLEFAATIDGNYVNGIDMITWNDDDRIVSFKVMIRPFRGLQTIMPRMAELLQPT</sequence>
<accession>A0A7I7XNM4</accession>
<proteinExistence type="predicted"/>
<evidence type="ECO:0000313" key="3">
    <source>
        <dbReference type="EMBL" id="BBZ30848.1"/>
    </source>
</evidence>
<evidence type="ECO:0000259" key="2">
    <source>
        <dbReference type="Pfam" id="PF12680"/>
    </source>
</evidence>
<dbReference type="KEGG" id="mmag:MMAD_51430"/>
<feature type="compositionally biased region" description="Basic residues" evidence="1">
    <location>
        <begin position="41"/>
        <end position="55"/>
    </location>
</feature>
<evidence type="ECO:0000256" key="1">
    <source>
        <dbReference type="SAM" id="MobiDB-lite"/>
    </source>
</evidence>